<dbReference type="InterPro" id="IPR045275">
    <property type="entry name" value="MscS_archaea/bacteria_type"/>
</dbReference>
<keyword evidence="11" id="KW-1185">Reference proteome</keyword>
<gene>
    <name evidence="10" type="ORF">GCM10007860_17690</name>
</gene>
<dbReference type="RefSeq" id="WP_026263056.1">
    <property type="nucleotide sequence ID" value="NZ_BSOZ01000022.1"/>
</dbReference>
<evidence type="ECO:0000256" key="7">
    <source>
        <dbReference type="RuleBase" id="RU369025"/>
    </source>
</evidence>
<comment type="similarity">
    <text evidence="2 7">Belongs to the MscS (TC 1.A.23) family.</text>
</comment>
<sequence>MDLTHFDRVERFFDSLFNRAANYGIDLIVALLILLIGFWLARRLAGAMERLVVRAGGDPTAAPLLGAVVLWGVRILTLVNVLGRLGVQTTSIVAALGAAGLAIGLALQGTLQNIAAGLMLLLLKPFRVGDYIEGVGTVAGTVREVGLFSTQLAKSDGAALYVPNSQLWSNAVTNYTRNATRRIEVSFQVTTAQVESGLALMREVVAADSRIQRTPEPAIAVADYTDTGARLSAQVWVDNADYTAVRAELLRRLRPELEQRLAPPMP</sequence>
<name>A0ABQ6BTF1_9NEIS</name>
<accession>A0ABQ6BTF1</accession>
<evidence type="ECO:0000256" key="6">
    <source>
        <dbReference type="ARBA" id="ARBA00023136"/>
    </source>
</evidence>
<keyword evidence="4 7" id="KW-0812">Transmembrane</keyword>
<evidence type="ECO:0000313" key="10">
    <source>
        <dbReference type="EMBL" id="GLS04622.1"/>
    </source>
</evidence>
<feature type="domain" description="Mechanosensitive ion channel transmembrane helices 2/3" evidence="9">
    <location>
        <begin position="76"/>
        <end position="108"/>
    </location>
</feature>
<evidence type="ECO:0000313" key="11">
    <source>
        <dbReference type="Proteomes" id="UP001156836"/>
    </source>
</evidence>
<dbReference type="InterPro" id="IPR011014">
    <property type="entry name" value="MscS_channel_TM-2"/>
</dbReference>
<evidence type="ECO:0000259" key="9">
    <source>
        <dbReference type="Pfam" id="PF21088"/>
    </source>
</evidence>
<dbReference type="Gene3D" id="2.30.30.60">
    <property type="match status" value="1"/>
</dbReference>
<feature type="domain" description="Mechanosensitive ion channel MscS" evidence="8">
    <location>
        <begin position="110"/>
        <end position="177"/>
    </location>
</feature>
<keyword evidence="3" id="KW-1003">Cell membrane</keyword>
<proteinExistence type="inferred from homology"/>
<dbReference type="Pfam" id="PF21088">
    <property type="entry name" value="MS_channel_1st"/>
    <property type="match status" value="1"/>
</dbReference>
<dbReference type="SUPFAM" id="SSF82861">
    <property type="entry name" value="Mechanosensitive channel protein MscS (YggB), transmembrane region"/>
    <property type="match status" value="1"/>
</dbReference>
<feature type="transmembrane region" description="Helical" evidence="7">
    <location>
        <begin position="94"/>
        <end position="123"/>
    </location>
</feature>
<dbReference type="EMBL" id="BSOZ01000022">
    <property type="protein sequence ID" value="GLS04622.1"/>
    <property type="molecule type" value="Genomic_DNA"/>
</dbReference>
<dbReference type="PANTHER" id="PTHR30221:SF1">
    <property type="entry name" value="SMALL-CONDUCTANCE MECHANOSENSITIVE CHANNEL"/>
    <property type="match status" value="1"/>
</dbReference>
<dbReference type="InterPro" id="IPR006685">
    <property type="entry name" value="MscS_channel_2nd"/>
</dbReference>
<dbReference type="Proteomes" id="UP001156836">
    <property type="component" value="Unassembled WGS sequence"/>
</dbReference>
<reference evidence="11" key="1">
    <citation type="journal article" date="2019" name="Int. J. Syst. Evol. Microbiol.">
        <title>The Global Catalogue of Microorganisms (GCM) 10K type strain sequencing project: providing services to taxonomists for standard genome sequencing and annotation.</title>
        <authorList>
            <consortium name="The Broad Institute Genomics Platform"/>
            <consortium name="The Broad Institute Genome Sequencing Center for Infectious Disease"/>
            <person name="Wu L."/>
            <person name="Ma J."/>
        </authorList>
    </citation>
    <scope>NUCLEOTIDE SEQUENCE [LARGE SCALE GENOMIC DNA]</scope>
    <source>
        <strain evidence="11">NBRC 104970</strain>
    </source>
</reference>
<evidence type="ECO:0000256" key="3">
    <source>
        <dbReference type="ARBA" id="ARBA00022475"/>
    </source>
</evidence>
<dbReference type="InterPro" id="IPR008910">
    <property type="entry name" value="MSC_TM_helix"/>
</dbReference>
<dbReference type="InterPro" id="IPR011066">
    <property type="entry name" value="MscS_channel_C_sf"/>
</dbReference>
<keyword evidence="7" id="KW-0997">Cell inner membrane</keyword>
<evidence type="ECO:0000256" key="2">
    <source>
        <dbReference type="ARBA" id="ARBA00008017"/>
    </source>
</evidence>
<dbReference type="Pfam" id="PF00924">
    <property type="entry name" value="MS_channel_2nd"/>
    <property type="match status" value="1"/>
</dbReference>
<keyword evidence="7" id="KW-0407">Ion channel</keyword>
<dbReference type="PANTHER" id="PTHR30221">
    <property type="entry name" value="SMALL-CONDUCTANCE MECHANOSENSITIVE CHANNEL"/>
    <property type="match status" value="1"/>
</dbReference>
<evidence type="ECO:0000256" key="1">
    <source>
        <dbReference type="ARBA" id="ARBA00004651"/>
    </source>
</evidence>
<organism evidence="10 11">
    <name type="scientific">Chitiniphilus shinanonensis</name>
    <dbReference type="NCBI Taxonomy" id="553088"/>
    <lineage>
        <taxon>Bacteria</taxon>
        <taxon>Pseudomonadati</taxon>
        <taxon>Pseudomonadota</taxon>
        <taxon>Betaproteobacteria</taxon>
        <taxon>Neisseriales</taxon>
        <taxon>Chitinibacteraceae</taxon>
        <taxon>Chitiniphilus</taxon>
    </lineage>
</organism>
<feature type="transmembrane region" description="Helical" evidence="7">
    <location>
        <begin position="62"/>
        <end position="82"/>
    </location>
</feature>
<feature type="transmembrane region" description="Helical" evidence="7">
    <location>
        <begin position="20"/>
        <end position="41"/>
    </location>
</feature>
<comment type="function">
    <text evidence="7">Mechanosensitive channel that participates in the regulation of osmotic pressure changes within the cell, opening in response to stretch forces in the membrane lipid bilayer, without the need for other proteins. Contributes to normal resistance to hypoosmotic shock. Forms an ion channel of 1.0 nanosiemens conductance with a slight preference for anions.</text>
</comment>
<dbReference type="InterPro" id="IPR049142">
    <property type="entry name" value="MS_channel_1st"/>
</dbReference>
<comment type="subunit">
    <text evidence="7">Homoheptamer.</text>
</comment>
<evidence type="ECO:0000259" key="8">
    <source>
        <dbReference type="Pfam" id="PF00924"/>
    </source>
</evidence>
<keyword evidence="7" id="KW-0406">Ion transport</keyword>
<dbReference type="SUPFAM" id="SSF82689">
    <property type="entry name" value="Mechanosensitive channel protein MscS (YggB), C-terminal domain"/>
    <property type="match status" value="1"/>
</dbReference>
<comment type="subcellular location">
    <subcellularLocation>
        <location evidence="7">Cell inner membrane</location>
        <topology evidence="7">Multi-pass membrane protein</topology>
    </subcellularLocation>
    <subcellularLocation>
        <location evidence="1">Cell membrane</location>
        <topology evidence="1">Multi-pass membrane protein</topology>
    </subcellularLocation>
</comment>
<dbReference type="SUPFAM" id="SSF50182">
    <property type="entry name" value="Sm-like ribonucleoproteins"/>
    <property type="match status" value="1"/>
</dbReference>
<evidence type="ECO:0000256" key="4">
    <source>
        <dbReference type="ARBA" id="ARBA00022692"/>
    </source>
</evidence>
<protein>
    <recommendedName>
        <fullName evidence="7">Small-conductance mechanosensitive channel</fullName>
    </recommendedName>
</protein>
<comment type="caution">
    <text evidence="10">The sequence shown here is derived from an EMBL/GenBank/DDBJ whole genome shotgun (WGS) entry which is preliminary data.</text>
</comment>
<keyword evidence="7" id="KW-0813">Transport</keyword>
<comment type="caution">
    <text evidence="7">Lacks conserved residue(s) required for the propagation of feature annotation.</text>
</comment>
<dbReference type="InterPro" id="IPR023408">
    <property type="entry name" value="MscS_beta-dom_sf"/>
</dbReference>
<keyword evidence="6 7" id="KW-0472">Membrane</keyword>
<dbReference type="InterPro" id="IPR010920">
    <property type="entry name" value="LSM_dom_sf"/>
</dbReference>
<keyword evidence="5 7" id="KW-1133">Transmembrane helix</keyword>
<evidence type="ECO:0000256" key="5">
    <source>
        <dbReference type="ARBA" id="ARBA00022989"/>
    </source>
</evidence>
<dbReference type="Gene3D" id="1.10.287.1260">
    <property type="match status" value="1"/>
</dbReference>
<dbReference type="Gene3D" id="3.30.70.100">
    <property type="match status" value="1"/>
</dbReference>
<dbReference type="Pfam" id="PF05552">
    <property type="entry name" value="MS_channel_1st_1"/>
    <property type="match status" value="1"/>
</dbReference>